<feature type="compositionally biased region" description="Basic and acidic residues" evidence="1">
    <location>
        <begin position="1"/>
        <end position="19"/>
    </location>
</feature>
<dbReference type="OrthoDB" id="5337545at2759"/>
<feature type="compositionally biased region" description="Low complexity" evidence="1">
    <location>
        <begin position="216"/>
        <end position="233"/>
    </location>
</feature>
<feature type="compositionally biased region" description="Polar residues" evidence="1">
    <location>
        <begin position="234"/>
        <end position="246"/>
    </location>
</feature>
<protein>
    <submittedName>
        <fullName evidence="2">Uncharacterized protein</fullName>
    </submittedName>
</protein>
<dbReference type="EMBL" id="MIKG01000005">
    <property type="protein sequence ID" value="RAO67336.1"/>
    <property type="molecule type" value="Genomic_DNA"/>
</dbReference>
<evidence type="ECO:0000256" key="1">
    <source>
        <dbReference type="SAM" id="MobiDB-lite"/>
    </source>
</evidence>
<organism evidence="2 3">
    <name type="scientific">Talaromyces amestolkiae</name>
    <dbReference type="NCBI Taxonomy" id="1196081"/>
    <lineage>
        <taxon>Eukaryota</taxon>
        <taxon>Fungi</taxon>
        <taxon>Dikarya</taxon>
        <taxon>Ascomycota</taxon>
        <taxon>Pezizomycotina</taxon>
        <taxon>Eurotiomycetes</taxon>
        <taxon>Eurotiomycetidae</taxon>
        <taxon>Eurotiales</taxon>
        <taxon>Trichocomaceae</taxon>
        <taxon>Talaromyces</taxon>
        <taxon>Talaromyces sect. Talaromyces</taxon>
    </lineage>
</organism>
<accession>A0A364KUV6</accession>
<feature type="compositionally biased region" description="Polar residues" evidence="1">
    <location>
        <begin position="37"/>
        <end position="47"/>
    </location>
</feature>
<proteinExistence type="predicted"/>
<name>A0A364KUV6_TALAM</name>
<dbReference type="Proteomes" id="UP000249363">
    <property type="component" value="Unassembled WGS sequence"/>
</dbReference>
<sequence length="433" mass="47369">MSSNHPDKSHPTPAKKDDQPTTTTATTAATTSNTNNGQQPSLLSRIQNSASTLIQDTLTKPSGAILSGDLAHVLDSGNKASSSASFSGGTYSGQTRSTDGFGGGNSSAGGHQDGGHTTGLVHEGFRSSQPNSHDVSEIDSFENSGDFFNSSDNYFIRREDEAEGKGKGKSREHALYDNHNFSHDQNIDIEDEYESSHFNAYEIAWINASRSGTVYRSTSTESTPSKRSSQSQSDFNDFTAQSQTQYENEHDGAEVVMMLSDPSFQPGLVTWDDDENEHYDRTDNGLGFDLDDNDPLDSEGFPHALARGLSPAEMQILDSFRKQQPEQLQQKKITALSLVPDIDSFFSEHDTSTINANNDALRNEVIANLIGAEEWFNVDERYGDEVWGYLRPAVEAAATEIKEKEVHKDGEGGDGDGPAVKRLKMILRHMARL</sequence>
<dbReference type="RefSeq" id="XP_040731852.1">
    <property type="nucleotide sequence ID" value="XM_040875594.1"/>
</dbReference>
<feature type="region of interest" description="Disordered" evidence="1">
    <location>
        <begin position="1"/>
        <end position="47"/>
    </location>
</feature>
<dbReference type="GeneID" id="63792564"/>
<evidence type="ECO:0000313" key="3">
    <source>
        <dbReference type="Proteomes" id="UP000249363"/>
    </source>
</evidence>
<dbReference type="AlphaFoldDB" id="A0A364KUV6"/>
<reference evidence="2 3" key="1">
    <citation type="journal article" date="2017" name="Biotechnol. Biofuels">
        <title>Differential beta-glucosidase expression as a function of carbon source availability in Talaromyces amestolkiae: a genomic and proteomic approach.</title>
        <authorList>
            <person name="de Eugenio L.I."/>
            <person name="Mendez-Liter J.A."/>
            <person name="Nieto-Dominguez M."/>
            <person name="Alonso L."/>
            <person name="Gil-Munoz J."/>
            <person name="Barriuso J."/>
            <person name="Prieto A."/>
            <person name="Martinez M.J."/>
        </authorList>
    </citation>
    <scope>NUCLEOTIDE SEQUENCE [LARGE SCALE GENOMIC DNA]</scope>
    <source>
        <strain evidence="2 3">CIB</strain>
    </source>
</reference>
<feature type="compositionally biased region" description="Low complexity" evidence="1">
    <location>
        <begin position="21"/>
        <end position="36"/>
    </location>
</feature>
<feature type="compositionally biased region" description="Low complexity" evidence="1">
    <location>
        <begin position="77"/>
        <end position="93"/>
    </location>
</feature>
<keyword evidence="3" id="KW-1185">Reference proteome</keyword>
<feature type="region of interest" description="Disordered" evidence="1">
    <location>
        <begin position="213"/>
        <end position="247"/>
    </location>
</feature>
<comment type="caution">
    <text evidence="2">The sequence shown here is derived from an EMBL/GenBank/DDBJ whole genome shotgun (WGS) entry which is preliminary data.</text>
</comment>
<evidence type="ECO:0000313" key="2">
    <source>
        <dbReference type="EMBL" id="RAO67336.1"/>
    </source>
</evidence>
<feature type="region of interest" description="Disordered" evidence="1">
    <location>
        <begin position="77"/>
        <end position="144"/>
    </location>
</feature>
<gene>
    <name evidence="2" type="ORF">BHQ10_003348</name>
</gene>
<dbReference type="STRING" id="1196081.A0A364KUV6"/>